<sequence>MTNIYVYADSLNLKVHNTKLLELNNHEHEVVYRIRAEKSKRSLYFNQITKCCAINISQVDQEIICEIYVLILSRFFFFFSTTTFIYECLHPKRKGGNEGRIVFIFS</sequence>
<reference evidence="3" key="2">
    <citation type="submission" date="2006-09" db="EMBL/GenBank/DDBJ databases">
        <title>The genome sequence of Plasmodium falciparum Dd2.</title>
        <authorList>
            <consortium name="The Broad Institute Genome Sequencing Platform"/>
            <person name="Birren B."/>
            <person name="Lander E."/>
            <person name="Galagan J."/>
            <person name="Nusbaum C."/>
            <person name="Devon K."/>
            <person name="Henn M."/>
            <person name="Jaffe D."/>
            <person name="Butler J."/>
            <person name="Alvarez P."/>
            <person name="Gnerre S."/>
            <person name="Grabherr M."/>
            <person name="Kleber M."/>
            <person name="Mauceli E."/>
            <person name="Brockman W."/>
            <person name="MacCallum I.A."/>
            <person name="Rounsley S."/>
            <person name="Young S."/>
            <person name="LaButti K."/>
            <person name="Pushparaj V."/>
            <person name="DeCaprio D."/>
            <person name="Crawford M."/>
            <person name="Koehrsen M."/>
            <person name="Engels R."/>
            <person name="Montgomery P."/>
            <person name="Pearson M."/>
            <person name="Howarth C."/>
            <person name="Larson L."/>
            <person name="Luoma S."/>
            <person name="White J."/>
            <person name="Kodira C."/>
            <person name="Zeng Q."/>
            <person name="O'Leary S."/>
            <person name="Yandava C."/>
            <person name="Alvarado L."/>
            <person name="Wirth D."/>
            <person name="Volkman S."/>
            <person name="Hartl D."/>
        </authorList>
    </citation>
    <scope>NUCLEOTIDE SEQUENCE [LARGE SCALE GENOMIC DNA]</scope>
</reference>
<feature type="transmembrane region" description="Helical" evidence="1">
    <location>
        <begin position="67"/>
        <end position="86"/>
    </location>
</feature>
<proteinExistence type="predicted"/>
<keyword evidence="1" id="KW-0472">Membrane</keyword>
<gene>
    <name evidence="2" type="ORF">PFDG_05414</name>
</gene>
<evidence type="ECO:0000313" key="2">
    <source>
        <dbReference type="EMBL" id="KOB85255.1"/>
    </source>
</evidence>
<keyword evidence="1" id="KW-1133">Transmembrane helix</keyword>
<name>A0A0L7LYC8_PLAF4</name>
<dbReference type="KEGG" id="pfd:PFDG_05414"/>
<evidence type="ECO:0000313" key="3">
    <source>
        <dbReference type="Proteomes" id="UP000054282"/>
    </source>
</evidence>
<protein>
    <submittedName>
        <fullName evidence="2">Uncharacterized protein</fullName>
    </submittedName>
</protein>
<keyword evidence="1" id="KW-0812">Transmembrane</keyword>
<evidence type="ECO:0000256" key="1">
    <source>
        <dbReference type="SAM" id="Phobius"/>
    </source>
</evidence>
<dbReference type="AlphaFoldDB" id="A0A0L7LYC8"/>
<dbReference type="EMBL" id="DS016112">
    <property type="protein sequence ID" value="KOB85255.1"/>
    <property type="molecule type" value="Genomic_DNA"/>
</dbReference>
<organism evidence="2 3">
    <name type="scientific">Plasmodium falciparum (isolate Dd2)</name>
    <dbReference type="NCBI Taxonomy" id="57267"/>
    <lineage>
        <taxon>Eukaryota</taxon>
        <taxon>Sar</taxon>
        <taxon>Alveolata</taxon>
        <taxon>Apicomplexa</taxon>
        <taxon>Aconoidasida</taxon>
        <taxon>Haemosporida</taxon>
        <taxon>Plasmodiidae</taxon>
        <taxon>Plasmodium</taxon>
        <taxon>Plasmodium (Laverania)</taxon>
    </lineage>
</organism>
<accession>A0A0L7LYC8</accession>
<reference evidence="3" key="1">
    <citation type="submission" date="2006-09" db="EMBL/GenBank/DDBJ databases">
        <title>Annotation of Plasmodium falciparum Dd2.</title>
        <authorList>
            <consortium name="The Broad Institute Genome Sequencing Platform"/>
            <person name="Volkman S.K."/>
            <person name="Neafsey D.E."/>
            <person name="Dash A.P."/>
            <person name="Chitnis C.E."/>
            <person name="Hartl D.L."/>
            <person name="Young S.K."/>
            <person name="Zeng Q."/>
            <person name="Koehrsen M."/>
            <person name="Alvarado L."/>
            <person name="Berlin A."/>
            <person name="Borenstein D."/>
            <person name="Chapman S.B."/>
            <person name="Chen Z."/>
            <person name="Engels R."/>
            <person name="Freedman E."/>
            <person name="Gellesch M."/>
            <person name="Goldberg J."/>
            <person name="Griggs A."/>
            <person name="Gujja S."/>
            <person name="Heilman E.R."/>
            <person name="Heiman D.I."/>
            <person name="Howarth C."/>
            <person name="Jen D."/>
            <person name="Larson L."/>
            <person name="Mehta T."/>
            <person name="Neiman D."/>
            <person name="Park D."/>
            <person name="Pearson M."/>
            <person name="Roberts A."/>
            <person name="Saif S."/>
            <person name="Shea T."/>
            <person name="Shenoy N."/>
            <person name="Sisk P."/>
            <person name="Stolte C."/>
            <person name="Sykes S."/>
            <person name="Walk T."/>
            <person name="White J."/>
            <person name="Yandava C."/>
            <person name="Haas B."/>
            <person name="Henn M.R."/>
            <person name="Nusbaum C."/>
            <person name="Birren B."/>
        </authorList>
    </citation>
    <scope>NUCLEOTIDE SEQUENCE [LARGE SCALE GENOMIC DNA]</scope>
</reference>
<dbReference type="Proteomes" id="UP000054282">
    <property type="component" value="Unassembled WGS sequence"/>
</dbReference>